<keyword evidence="2" id="KW-1003">Cell membrane</keyword>
<dbReference type="EMBL" id="AUWY01000060">
    <property type="protein sequence ID" value="EQB32659.1"/>
    <property type="molecule type" value="Genomic_DNA"/>
</dbReference>
<keyword evidence="4 6" id="KW-1133">Transmembrane helix</keyword>
<evidence type="ECO:0000313" key="7">
    <source>
        <dbReference type="EMBL" id="EQB32659.1"/>
    </source>
</evidence>
<proteinExistence type="predicted"/>
<feature type="transmembrane region" description="Helical" evidence="6">
    <location>
        <begin position="404"/>
        <end position="422"/>
    </location>
</feature>
<dbReference type="eggNOG" id="COG0738">
    <property type="taxonomic scope" value="Bacteria"/>
</dbReference>
<reference evidence="7 8" key="1">
    <citation type="journal article" date="2013" name="Genome Announc.">
        <title>Draft Genome Sequence of Sphingobium ummariense Strain RL-3, a Hexachlorocyclohexane-Degrading Bacterium.</title>
        <authorList>
            <person name="Kohli P."/>
            <person name="Dua A."/>
            <person name="Sangwan N."/>
            <person name="Oldach P."/>
            <person name="Khurana J.P."/>
            <person name="Lal R."/>
        </authorList>
    </citation>
    <scope>NUCLEOTIDE SEQUENCE [LARGE SCALE GENOMIC DNA]</scope>
    <source>
        <strain evidence="7 8">RL-3</strain>
    </source>
</reference>
<dbReference type="InterPro" id="IPR050375">
    <property type="entry name" value="MFS_TsgA-like"/>
</dbReference>
<evidence type="ECO:0000256" key="6">
    <source>
        <dbReference type="SAM" id="Phobius"/>
    </source>
</evidence>
<organism evidence="7 8">
    <name type="scientific">Sphingobium ummariense RL-3</name>
    <dbReference type="NCBI Taxonomy" id="1346791"/>
    <lineage>
        <taxon>Bacteria</taxon>
        <taxon>Pseudomonadati</taxon>
        <taxon>Pseudomonadota</taxon>
        <taxon>Alphaproteobacteria</taxon>
        <taxon>Sphingomonadales</taxon>
        <taxon>Sphingomonadaceae</taxon>
        <taxon>Sphingobium</taxon>
    </lineage>
</organism>
<dbReference type="STRING" id="1346791.M529_08305"/>
<accession>T0K7R8</accession>
<evidence type="ECO:0000256" key="1">
    <source>
        <dbReference type="ARBA" id="ARBA00004429"/>
    </source>
</evidence>
<evidence type="ECO:0008006" key="9">
    <source>
        <dbReference type="Google" id="ProtNLM"/>
    </source>
</evidence>
<feature type="transmembrane region" description="Helical" evidence="6">
    <location>
        <begin position="289"/>
        <end position="306"/>
    </location>
</feature>
<feature type="transmembrane region" description="Helical" evidence="6">
    <location>
        <begin position="253"/>
        <end position="274"/>
    </location>
</feature>
<evidence type="ECO:0000256" key="2">
    <source>
        <dbReference type="ARBA" id="ARBA00022475"/>
    </source>
</evidence>
<dbReference type="CDD" id="cd17394">
    <property type="entry name" value="MFS_FucP_like"/>
    <property type="match status" value="1"/>
</dbReference>
<feature type="transmembrane region" description="Helical" evidence="6">
    <location>
        <begin position="208"/>
        <end position="227"/>
    </location>
</feature>
<feature type="transmembrane region" description="Helical" evidence="6">
    <location>
        <begin position="318"/>
        <end position="338"/>
    </location>
</feature>
<feature type="transmembrane region" description="Helical" evidence="6">
    <location>
        <begin position="156"/>
        <end position="180"/>
    </location>
</feature>
<evidence type="ECO:0000256" key="5">
    <source>
        <dbReference type="ARBA" id="ARBA00023136"/>
    </source>
</evidence>
<feature type="transmembrane region" description="Helical" evidence="6">
    <location>
        <begin position="378"/>
        <end position="398"/>
    </location>
</feature>
<evidence type="ECO:0000313" key="8">
    <source>
        <dbReference type="Proteomes" id="UP000015523"/>
    </source>
</evidence>
<protein>
    <recommendedName>
        <fullName evidence="9">L-fucose:H+ symporter permease</fullName>
    </recommendedName>
</protein>
<dbReference type="Pfam" id="PF07690">
    <property type="entry name" value="MFS_1"/>
    <property type="match status" value="1"/>
</dbReference>
<dbReference type="InterPro" id="IPR005275">
    <property type="entry name" value="Lfuc_symporter_FucP"/>
</dbReference>
<dbReference type="GO" id="GO:0015535">
    <property type="term" value="F:fucose:proton symporter activity"/>
    <property type="evidence" value="ECO:0007669"/>
    <property type="project" value="InterPro"/>
</dbReference>
<evidence type="ECO:0000256" key="3">
    <source>
        <dbReference type="ARBA" id="ARBA00022692"/>
    </source>
</evidence>
<dbReference type="Proteomes" id="UP000015523">
    <property type="component" value="Unassembled WGS sequence"/>
</dbReference>
<keyword evidence="8" id="KW-1185">Reference proteome</keyword>
<name>T0K7R8_9SPHN</name>
<comment type="subcellular location">
    <subcellularLocation>
        <location evidence="1">Cell inner membrane</location>
        <topology evidence="1">Multi-pass membrane protein</topology>
    </subcellularLocation>
</comment>
<dbReference type="PATRIC" id="fig|1346791.3.peg.1594"/>
<dbReference type="RefSeq" id="WP_021317542.1">
    <property type="nucleotide sequence ID" value="NZ_AUWY01000060.1"/>
</dbReference>
<dbReference type="NCBIfam" id="TIGR00885">
    <property type="entry name" value="fucP"/>
    <property type="match status" value="1"/>
</dbReference>
<evidence type="ECO:0000256" key="4">
    <source>
        <dbReference type="ARBA" id="ARBA00022989"/>
    </source>
</evidence>
<feature type="transmembrane region" description="Helical" evidence="6">
    <location>
        <begin position="91"/>
        <end position="110"/>
    </location>
</feature>
<gene>
    <name evidence="7" type="ORF">M529_08305</name>
</gene>
<feature type="transmembrane region" description="Helical" evidence="6">
    <location>
        <begin position="60"/>
        <end position="84"/>
    </location>
</feature>
<dbReference type="PANTHER" id="PTHR43702:SF11">
    <property type="entry name" value="L-FUCOSE-PROTON SYMPORTER"/>
    <property type="match status" value="1"/>
</dbReference>
<sequence length="428" mass="45538">MIDARMVPPGGGNTERRFILPAYRWGFALIVSLFFLWALANNFNDILIRQFQKSLGLDRAQAGFIQFVFYIGYFVIALPAGLLMRRLGYRAGVLTGLGLYAVGALLFYPASLMLSFGMFLFALFVIAAGAACLETTANAYVGFFGEEGTAVQRLNLAQAFNGLGACVAPVIGGLLIFSGIEHSQETLSAMSAAELAAYRASEASTVQLPYLLLAIAATVVAVAVALARMPDAREASDVPLSVQFKQIARHRPLTGAVVAQFFYVGAQVGIWSYFIDFVKDVTPWVSERQAAYLLSASLVLFMIGRFSGTAVMHRVRPAALLGLYAVINILLCAVAALASGWVALGALILVSFFMSIMFPTIFALGVEGLGSARPLGSSCIIMAIIGGAIFPPLMGLVAVEAGELPPAMLLPAACFIIIAGYARRAARS</sequence>
<dbReference type="AlphaFoldDB" id="T0K7R8"/>
<dbReference type="SUPFAM" id="SSF103473">
    <property type="entry name" value="MFS general substrate transporter"/>
    <property type="match status" value="1"/>
</dbReference>
<keyword evidence="5 6" id="KW-0472">Membrane</keyword>
<feature type="transmembrane region" description="Helical" evidence="6">
    <location>
        <begin position="344"/>
        <end position="366"/>
    </location>
</feature>
<feature type="transmembrane region" description="Helical" evidence="6">
    <location>
        <begin position="21"/>
        <end position="40"/>
    </location>
</feature>
<dbReference type="GO" id="GO:0005886">
    <property type="term" value="C:plasma membrane"/>
    <property type="evidence" value="ECO:0007669"/>
    <property type="project" value="UniProtKB-SubCell"/>
</dbReference>
<dbReference type="InterPro" id="IPR036259">
    <property type="entry name" value="MFS_trans_sf"/>
</dbReference>
<dbReference type="PANTHER" id="PTHR43702">
    <property type="entry name" value="L-FUCOSE-PROTON SYMPORTER"/>
    <property type="match status" value="1"/>
</dbReference>
<feature type="transmembrane region" description="Helical" evidence="6">
    <location>
        <begin position="116"/>
        <end position="144"/>
    </location>
</feature>
<keyword evidence="3 6" id="KW-0812">Transmembrane</keyword>
<dbReference type="InterPro" id="IPR011701">
    <property type="entry name" value="MFS"/>
</dbReference>
<comment type="caution">
    <text evidence="7">The sequence shown here is derived from an EMBL/GenBank/DDBJ whole genome shotgun (WGS) entry which is preliminary data.</text>
</comment>
<dbReference type="Gene3D" id="1.20.1250.20">
    <property type="entry name" value="MFS general substrate transporter like domains"/>
    <property type="match status" value="2"/>
</dbReference>